<sequence length="71" mass="8397">MKCKDCQFCKYEGAGIAGGYKCKHPNIEESAKKYEQLKRKVINKDYPHIGYQMIKTSLRYCPYRIDREESL</sequence>
<dbReference type="EMBL" id="JAQNCK010000009">
    <property type="protein sequence ID" value="MDC0827964.1"/>
    <property type="molecule type" value="Genomic_DNA"/>
</dbReference>
<reference evidence="1" key="1">
    <citation type="submission" date="2023-01" db="EMBL/GenBank/DDBJ databases">
        <title>Human gut microbiome strain richness.</title>
        <authorList>
            <person name="Chen-Liaw A."/>
        </authorList>
    </citation>
    <scope>NUCLEOTIDE SEQUENCE</scope>
    <source>
        <strain evidence="1">D55st1_G4_D55t1_190419</strain>
    </source>
</reference>
<comment type="caution">
    <text evidence="1">The sequence shown here is derived from an EMBL/GenBank/DDBJ whole genome shotgun (WGS) entry which is preliminary data.</text>
</comment>
<protein>
    <recommendedName>
        <fullName evidence="3">Metal-binding protein</fullName>
    </recommendedName>
</protein>
<evidence type="ECO:0008006" key="3">
    <source>
        <dbReference type="Google" id="ProtNLM"/>
    </source>
</evidence>
<gene>
    <name evidence="1" type="ORF">POG00_04480</name>
</gene>
<evidence type="ECO:0000313" key="2">
    <source>
        <dbReference type="Proteomes" id="UP001220658"/>
    </source>
</evidence>
<name>A0AAW6FQY6_9FIRM</name>
<accession>A0AAW6FQY6</accession>
<dbReference type="AlphaFoldDB" id="A0AAW6FQY6"/>
<organism evidence="1 2">
    <name type="scientific">Faecalitalea cylindroides</name>
    <dbReference type="NCBI Taxonomy" id="39483"/>
    <lineage>
        <taxon>Bacteria</taxon>
        <taxon>Bacillati</taxon>
        <taxon>Bacillota</taxon>
        <taxon>Erysipelotrichia</taxon>
        <taxon>Erysipelotrichales</taxon>
        <taxon>Erysipelotrichaceae</taxon>
        <taxon>Faecalitalea</taxon>
    </lineage>
</organism>
<evidence type="ECO:0000313" key="1">
    <source>
        <dbReference type="EMBL" id="MDC0827964.1"/>
    </source>
</evidence>
<proteinExistence type="predicted"/>
<dbReference type="Proteomes" id="UP001220658">
    <property type="component" value="Unassembled WGS sequence"/>
</dbReference>
<dbReference type="RefSeq" id="WP_195191140.1">
    <property type="nucleotide sequence ID" value="NZ_JADMUL010000011.1"/>
</dbReference>